<evidence type="ECO:0000313" key="2">
    <source>
        <dbReference type="Proteomes" id="UP000004776"/>
    </source>
</evidence>
<evidence type="ECO:0000313" key="1">
    <source>
        <dbReference type="EMBL" id="EHD02136.1"/>
    </source>
</evidence>
<dbReference type="EMBL" id="AFCW01001252">
    <property type="protein sequence ID" value="EHD02136.1"/>
    <property type="molecule type" value="Genomic_DNA"/>
</dbReference>
<dbReference type="Proteomes" id="UP000004776">
    <property type="component" value="Unassembled WGS sequence"/>
</dbReference>
<gene>
    <name evidence="1" type="ORF">LTSEURB_3281</name>
</gene>
<protein>
    <submittedName>
        <fullName evidence="1">Putative cytoplasmic protein</fullName>
    </submittedName>
</protein>
<dbReference type="PATRIC" id="fig|913084.3.peg.2414"/>
<sequence length="413" mass="47844">MTETSSHRYKPRNIINAPNVKSSIFSRSQQRGDSEIIQRWLSNHFYRWIIGDFPHVYPVRSVADYAVYFSADTEIPAWLAPKLGGYERFYYLNVQHPQLVAMERDLVEFLSRQEGTRLETKLQRINCFTVLAMREAEHQKMQRLREQGWYPSNSEALKPVMTVNNGVLVEFDATNPGLRSEMAYESWHMQHCVGDFENKGALSGGYGDYYARQIEQQKLRLFSLRDGNNIPHVTISLVVGNNGLSIDQIKGKQNRHPIKKYANDVLSLLRHLQPLPERHADCEEMGIVYEATPEYSGWKFITHIHDLNFLLNVLHDNFHLMEHFPTPPVALQWLLLHSAPEARRRCATFRFAPEALRYLQVVDPNVATAAEMLFPQHEWHPTLAGKNTSSEPFEIESLTLQTTRYLPVIKEVQ</sequence>
<reference evidence="1 2" key="1">
    <citation type="journal article" date="2011" name="BMC Genomics">
        <title>Genome sequencing reveals diversification of virulence factor content and possible host adaptation in distinct subpopulations of Salmonella enterica.</title>
        <authorList>
            <person name="den Bakker H.C."/>
            <person name="Moreno Switt A.I."/>
            <person name="Govoni G."/>
            <person name="Cummings C.A."/>
            <person name="Ranieri M.L."/>
            <person name="Degoricija L."/>
            <person name="Hoelzer K."/>
            <person name="Rodriguez-Rivera L.D."/>
            <person name="Brown S."/>
            <person name="Bolchacova E."/>
            <person name="Furtado M.R."/>
            <person name="Wiedmann M."/>
        </authorList>
    </citation>
    <scope>NUCLEOTIDE SEQUENCE [LARGE SCALE GENOMIC DNA]</scope>
    <source>
        <strain evidence="1 2">R8-2977</strain>
    </source>
</reference>
<comment type="caution">
    <text evidence="1">The sequence shown here is derived from an EMBL/GenBank/DDBJ whole genome shotgun (WGS) entry which is preliminary data.</text>
</comment>
<accession>G5RXE6</accession>
<proteinExistence type="predicted"/>
<organism evidence="1 2">
    <name type="scientific">Salmonella enterica subsp. enterica serovar Urbana str. R8-2977</name>
    <dbReference type="NCBI Taxonomy" id="913084"/>
    <lineage>
        <taxon>Bacteria</taxon>
        <taxon>Pseudomonadati</taxon>
        <taxon>Pseudomonadota</taxon>
        <taxon>Gammaproteobacteria</taxon>
        <taxon>Enterobacterales</taxon>
        <taxon>Enterobacteriaceae</taxon>
        <taxon>Salmonella</taxon>
    </lineage>
</organism>
<dbReference type="AlphaFoldDB" id="G5RXE6"/>
<name>G5RXE6_SALET</name>